<protein>
    <recommendedName>
        <fullName evidence="10">V-type ATP synthase alpha chain</fullName>
        <ecNumber evidence="10">7.1.2.2</ecNumber>
    </recommendedName>
    <alternativeName>
        <fullName evidence="10">V-ATPase subunit A</fullName>
    </alternativeName>
</protein>
<dbReference type="HOGENOM" id="CLU_008162_3_1_12"/>
<dbReference type="InterPro" id="IPR022878">
    <property type="entry name" value="V-ATPase_asu"/>
</dbReference>
<keyword evidence="16" id="KW-1185">Reference proteome</keyword>
<evidence type="ECO:0000256" key="6">
    <source>
        <dbReference type="ARBA" id="ARBA00022967"/>
    </source>
</evidence>
<feature type="domain" description="ATPsynthase alpha/beta subunit barrel-sandwich" evidence="13">
    <location>
        <begin position="109"/>
        <end position="200"/>
    </location>
</feature>
<feature type="domain" description="ATP synthase A/B type C-terminal" evidence="14">
    <location>
        <begin position="448"/>
        <end position="536"/>
    </location>
</feature>
<dbReference type="GO" id="GO:0046961">
    <property type="term" value="F:proton-transporting ATPase activity, rotational mechanism"/>
    <property type="evidence" value="ECO:0007669"/>
    <property type="project" value="InterPro"/>
</dbReference>
<dbReference type="InterPro" id="IPR055190">
    <property type="entry name" value="ATP-synt_VA_C"/>
</dbReference>
<feature type="domain" description="ATPase F1/V1/A1 complex alpha/beta subunit N-terminal" evidence="12">
    <location>
        <begin position="6"/>
        <end position="68"/>
    </location>
</feature>
<evidence type="ECO:0000256" key="3">
    <source>
        <dbReference type="ARBA" id="ARBA00022741"/>
    </source>
</evidence>
<dbReference type="SUPFAM" id="SSF50615">
    <property type="entry name" value="N-terminal domain of alpha and beta subunits of F1 ATP synthase"/>
    <property type="match status" value="1"/>
</dbReference>
<dbReference type="NCBIfam" id="NF003220">
    <property type="entry name" value="PRK04192.1"/>
    <property type="match status" value="1"/>
</dbReference>
<feature type="binding site" evidence="10">
    <location>
        <begin position="238"/>
        <end position="245"/>
    </location>
    <ligand>
        <name>ATP</name>
        <dbReference type="ChEBI" id="CHEBI:30616"/>
    </ligand>
</feature>
<dbReference type="Gene3D" id="2.40.30.20">
    <property type="match status" value="1"/>
</dbReference>
<proteinExistence type="inferred from homology"/>
<dbReference type="Gene3D" id="3.40.50.300">
    <property type="entry name" value="P-loop containing nucleotide triphosphate hydrolases"/>
    <property type="match status" value="1"/>
</dbReference>
<dbReference type="InterPro" id="IPR027417">
    <property type="entry name" value="P-loop_NTPase"/>
</dbReference>
<gene>
    <name evidence="10" type="primary">atpA</name>
    <name evidence="15" type="ordered locus">Spica_1816</name>
</gene>
<name>F8F3L0_GRAC1</name>
<keyword evidence="6 10" id="KW-1278">Translocase</keyword>
<dbReference type="InterPro" id="IPR024034">
    <property type="entry name" value="ATPase_F1/V1_b/a_C"/>
</dbReference>
<dbReference type="CDD" id="cd18111">
    <property type="entry name" value="ATP-synt_V_A-type_alpha_C"/>
    <property type="match status" value="1"/>
</dbReference>
<evidence type="ECO:0000256" key="9">
    <source>
        <dbReference type="ARBA" id="ARBA00054855"/>
    </source>
</evidence>
<keyword evidence="2 10" id="KW-0813">Transport</keyword>
<dbReference type="Pfam" id="PF02874">
    <property type="entry name" value="ATP-synt_ab_N"/>
    <property type="match status" value="1"/>
</dbReference>
<reference evidence="16" key="1">
    <citation type="journal article" date="2013" name="Stand. Genomic Sci.">
        <title>Genome sequence of the thermophilic fresh-water bacterium Spirochaeta caldaria type strain (H1(T)), reclassification of Spirochaeta caldaria, Spirochaeta stenostrepta, and Spirochaeta zuelzerae in the genus Treponema as Treponema caldaria comb. nov., Treponema stenostrepta comb. nov., and Treponema zuelzerae comb. nov., and emendation of the genus Treponema.</title>
        <authorList>
            <person name="Abt B."/>
            <person name="Goker M."/>
            <person name="Scheuner C."/>
            <person name="Han C."/>
            <person name="Lu M."/>
            <person name="Misra M."/>
            <person name="Lapidus A."/>
            <person name="Nolan M."/>
            <person name="Lucas S."/>
            <person name="Hammon N."/>
            <person name="Deshpande S."/>
            <person name="Cheng J.F."/>
            <person name="Tapia R."/>
            <person name="Goodwin L.A."/>
            <person name="Pitluck S."/>
            <person name="Liolios K."/>
            <person name="Pagani I."/>
            <person name="Ivanova N."/>
            <person name="Mavromatis K."/>
            <person name="Mikhailova N."/>
            <person name="Huntemann M."/>
            <person name="Pati A."/>
            <person name="Chen A."/>
            <person name="Palaniappan K."/>
            <person name="Land M."/>
            <person name="Hauser L."/>
            <person name="Jeffries C.D."/>
            <person name="Rohde M."/>
            <person name="Spring S."/>
            <person name="Gronow S."/>
            <person name="Detter J.C."/>
            <person name="Bristow J."/>
            <person name="Eisen J.A."/>
            <person name="Markowitz V."/>
            <person name="Hugenholtz P."/>
            <person name="Kyrpides N.C."/>
            <person name="Woyke T."/>
            <person name="Klenk H.P."/>
        </authorList>
    </citation>
    <scope>NUCLEOTIDE SEQUENCE</scope>
    <source>
        <strain evidence="16">ATCC 51460 / DSM 7334 / H1</strain>
    </source>
</reference>
<dbReference type="PANTHER" id="PTHR43607">
    <property type="entry name" value="V-TYPE PROTON ATPASE CATALYTIC SUBUNIT A"/>
    <property type="match status" value="1"/>
</dbReference>
<dbReference type="STRING" id="744872.Spica_1816"/>
<dbReference type="InterPro" id="IPR023366">
    <property type="entry name" value="ATP_synth_asu-like_sf"/>
</dbReference>
<evidence type="ECO:0000259" key="14">
    <source>
        <dbReference type="Pfam" id="PF22919"/>
    </source>
</evidence>
<dbReference type="Pfam" id="PF22919">
    <property type="entry name" value="ATP-synt_VA_C"/>
    <property type="match status" value="1"/>
</dbReference>
<dbReference type="GO" id="GO:0045259">
    <property type="term" value="C:proton-transporting ATP synthase complex"/>
    <property type="evidence" value="ECO:0007669"/>
    <property type="project" value="UniProtKB-ARBA"/>
</dbReference>
<evidence type="ECO:0000256" key="10">
    <source>
        <dbReference type="HAMAP-Rule" id="MF_00309"/>
    </source>
</evidence>
<comment type="similarity">
    <text evidence="1 10">Belongs to the ATPase alpha/beta chains family.</text>
</comment>
<evidence type="ECO:0000256" key="5">
    <source>
        <dbReference type="ARBA" id="ARBA00022840"/>
    </source>
</evidence>
<dbReference type="SUPFAM" id="SSF47917">
    <property type="entry name" value="C-terminal domain of alpha and beta subunits of F1 ATP synthase"/>
    <property type="match status" value="1"/>
</dbReference>
<dbReference type="InterPro" id="IPR004100">
    <property type="entry name" value="ATPase_F1/V1/A1_a/bsu_N"/>
</dbReference>
<evidence type="ECO:0000256" key="4">
    <source>
        <dbReference type="ARBA" id="ARBA00022781"/>
    </source>
</evidence>
<dbReference type="InterPro" id="IPR000194">
    <property type="entry name" value="ATPase_F1/V1/A1_a/bsu_nucl-bd"/>
</dbReference>
<dbReference type="EC" id="7.1.2.2" evidence="10"/>
<keyword evidence="4 10" id="KW-0375">Hydrogen ion transport</keyword>
<keyword evidence="7 10" id="KW-0406">Ion transport</keyword>
<evidence type="ECO:0000256" key="2">
    <source>
        <dbReference type="ARBA" id="ARBA00022448"/>
    </source>
</evidence>
<dbReference type="InterPro" id="IPR036121">
    <property type="entry name" value="ATPase_F1/V1/A1_a/bsu_N_sf"/>
</dbReference>
<evidence type="ECO:0000259" key="11">
    <source>
        <dbReference type="Pfam" id="PF00006"/>
    </source>
</evidence>
<dbReference type="Gene3D" id="1.10.1140.10">
    <property type="entry name" value="Bovine Mitochondrial F1-atpase, Atp Synthase Beta Chain, Chain D, domain 3"/>
    <property type="match status" value="1"/>
</dbReference>
<evidence type="ECO:0000313" key="16">
    <source>
        <dbReference type="Proteomes" id="UP000000503"/>
    </source>
</evidence>
<dbReference type="RefSeq" id="WP_013969245.1">
    <property type="nucleotide sequence ID" value="NC_015732.1"/>
</dbReference>
<dbReference type="GO" id="GO:0046933">
    <property type="term" value="F:proton-transporting ATP synthase activity, rotational mechanism"/>
    <property type="evidence" value="ECO:0007669"/>
    <property type="project" value="UniProtKB-UniRule"/>
</dbReference>
<keyword evidence="5 10" id="KW-0067">ATP-binding</keyword>
<feature type="domain" description="ATPase F1/V1/A1 complex alpha/beta subunit nucleotide-binding" evidence="11">
    <location>
        <begin position="218"/>
        <end position="439"/>
    </location>
</feature>
<evidence type="ECO:0000259" key="13">
    <source>
        <dbReference type="Pfam" id="PF16886"/>
    </source>
</evidence>
<dbReference type="SUPFAM" id="SSF52540">
    <property type="entry name" value="P-loop containing nucleoside triphosphate hydrolases"/>
    <property type="match status" value="1"/>
</dbReference>
<dbReference type="EMBL" id="CP002868">
    <property type="protein sequence ID" value="AEJ19954.1"/>
    <property type="molecule type" value="Genomic_DNA"/>
</dbReference>
<dbReference type="Proteomes" id="UP000000503">
    <property type="component" value="Chromosome"/>
</dbReference>
<comment type="catalytic activity">
    <reaction evidence="10">
        <text>ATP + H2O + 4 H(+)(in) = ADP + phosphate + 5 H(+)(out)</text>
        <dbReference type="Rhea" id="RHEA:57720"/>
        <dbReference type="ChEBI" id="CHEBI:15377"/>
        <dbReference type="ChEBI" id="CHEBI:15378"/>
        <dbReference type="ChEBI" id="CHEBI:30616"/>
        <dbReference type="ChEBI" id="CHEBI:43474"/>
        <dbReference type="ChEBI" id="CHEBI:456216"/>
        <dbReference type="EC" id="7.1.2.2"/>
    </reaction>
</comment>
<dbReference type="CDD" id="cd01134">
    <property type="entry name" value="V_A-ATPase_A"/>
    <property type="match status" value="1"/>
</dbReference>
<dbReference type="eggNOG" id="COG1155">
    <property type="taxonomic scope" value="Bacteria"/>
</dbReference>
<dbReference type="GO" id="GO:0005524">
    <property type="term" value="F:ATP binding"/>
    <property type="evidence" value="ECO:0007669"/>
    <property type="project" value="UniProtKB-UniRule"/>
</dbReference>
<comment type="function">
    <text evidence="9 10">Produces ATP from ADP in the presence of a proton gradient across the membrane. The V-type alpha chain is a catalytic subunit.</text>
</comment>
<dbReference type="OrthoDB" id="9803053at2"/>
<dbReference type="Gene3D" id="2.40.50.100">
    <property type="match status" value="1"/>
</dbReference>
<dbReference type="AlphaFoldDB" id="F8F3L0"/>
<sequence length="597" mass="66335">MIEGRIHRVSGPIVRVKGLGGAGLFDVVEVGENKIIGEIIRIEGDDAVIQVYEDDTGLKVGSVARSTGRPLSVLLGPGLIGTIYDGIQRPLDTLYQQDGPFLKPGSRGEALDLTKKWEFVPEPELSEKLTKKQEVIASTGMVLGTIRETESITCKIMVPPEAAGSPLVELASLGEYTCMQSIAKTATGKDIPIAQWWPVRLPRPVAKKLAPDTPLLTGLRVIDVLFPLSKGGTAAIPGGFGTGKTMTQHAIAKWCDADVIVYIGCGERGNEMTDVLTEFPHLIDPRSGRSLMERTILIANTSNMPVAAREVSIYTGVTLAEFYRDMGYHVAIMADSTSRWAEALRELSGRMEEMPAEEGFPAYLPTRLAEFYERAGRVNTFSNREGSVSIIGAVSPPGGDFSEPVTQHTKRFIRCFWALDRELANARHYPAISWIDSYSEYAEEVQPWWERVNPLWSKLRRSALELLKKEQRLSEIVRLIGPDALPDDQKLILITADIIKNGFLQQNSFDEIDMYCVPDKQIHILALIVEFHERAMGIIKLGAPLMTITALPIREKLARLKSEIKNDDKEAFITFEREMRDSLEALEQKYKTKEAVL</sequence>
<evidence type="ECO:0000256" key="1">
    <source>
        <dbReference type="ARBA" id="ARBA00008936"/>
    </source>
</evidence>
<evidence type="ECO:0000313" key="15">
    <source>
        <dbReference type="EMBL" id="AEJ19954.1"/>
    </source>
</evidence>
<evidence type="ECO:0000256" key="8">
    <source>
        <dbReference type="ARBA" id="ARBA00023310"/>
    </source>
</evidence>
<keyword evidence="8 10" id="KW-0066">ATP synthesis</keyword>
<dbReference type="InterPro" id="IPR031686">
    <property type="entry name" value="ATP-synth_a_Xtn"/>
</dbReference>
<dbReference type="PANTHER" id="PTHR43607:SF1">
    <property type="entry name" value="H(+)-TRANSPORTING TWO-SECTOR ATPASE"/>
    <property type="match status" value="1"/>
</dbReference>
<organism evidence="15 16">
    <name type="scientific">Gracilinema caldarium (strain ATCC 51460 / DSM 7334 / H1)</name>
    <name type="common">Treponema caldarium</name>
    <dbReference type="NCBI Taxonomy" id="744872"/>
    <lineage>
        <taxon>Bacteria</taxon>
        <taxon>Pseudomonadati</taxon>
        <taxon>Spirochaetota</taxon>
        <taxon>Spirochaetia</taxon>
        <taxon>Spirochaetales</taxon>
        <taxon>Breznakiellaceae</taxon>
        <taxon>Gracilinema</taxon>
    </lineage>
</organism>
<dbReference type="GO" id="GO:0042777">
    <property type="term" value="P:proton motive force-driven plasma membrane ATP synthesis"/>
    <property type="evidence" value="ECO:0007669"/>
    <property type="project" value="UniProtKB-UniRule"/>
</dbReference>
<evidence type="ECO:0000259" key="12">
    <source>
        <dbReference type="Pfam" id="PF02874"/>
    </source>
</evidence>
<dbReference type="Pfam" id="PF16886">
    <property type="entry name" value="ATP-synt_ab_Xtn"/>
    <property type="match status" value="1"/>
</dbReference>
<keyword evidence="3 10" id="KW-0547">Nucleotide-binding</keyword>
<dbReference type="Pfam" id="PF00006">
    <property type="entry name" value="ATP-synt_ab"/>
    <property type="match status" value="1"/>
</dbReference>
<dbReference type="KEGG" id="scd:Spica_1816"/>
<evidence type="ECO:0000256" key="7">
    <source>
        <dbReference type="ARBA" id="ARBA00023065"/>
    </source>
</evidence>
<accession>F8F3L0</accession>
<dbReference type="HAMAP" id="MF_00309">
    <property type="entry name" value="ATP_synth_A_arch"/>
    <property type="match status" value="1"/>
</dbReference>